<gene>
    <name evidence="1" type="ORF">QQS21_010360</name>
</gene>
<accession>A0AAJ0FPG3</accession>
<reference evidence="1" key="1">
    <citation type="submission" date="2023-06" db="EMBL/GenBank/DDBJ databases">
        <title>Conoideocrella luteorostrata (Hypocreales: Clavicipitaceae), a potential biocontrol fungus for elongate hemlock scale in United States Christmas tree production areas.</title>
        <authorList>
            <person name="Barrett H."/>
            <person name="Lovett B."/>
            <person name="Macias A.M."/>
            <person name="Stajich J.E."/>
            <person name="Kasson M.T."/>
        </authorList>
    </citation>
    <scope>NUCLEOTIDE SEQUENCE</scope>
    <source>
        <strain evidence="1">ARSEF 14590</strain>
    </source>
</reference>
<evidence type="ECO:0000313" key="1">
    <source>
        <dbReference type="EMBL" id="KAK2591956.1"/>
    </source>
</evidence>
<comment type="caution">
    <text evidence="1">The sequence shown here is derived from an EMBL/GenBank/DDBJ whole genome shotgun (WGS) entry which is preliminary data.</text>
</comment>
<dbReference type="SUPFAM" id="SSF117289">
    <property type="entry name" value="Nucleoporin domain"/>
    <property type="match status" value="1"/>
</dbReference>
<keyword evidence="2" id="KW-1185">Reference proteome</keyword>
<dbReference type="InterPro" id="IPR015943">
    <property type="entry name" value="WD40/YVTN_repeat-like_dom_sf"/>
</dbReference>
<sequence>MSEEYMDFDRFIETFELKLDKEFDCDGVAASWAPSTNGGPQLWGDELNAFRLDDNDPMSELAEKSSAELTKSPDGKFMAIATNTAIRIYTVELKLLTAEFGGHEETVQAIKFWKMDKGNIQEAHYVVLSQDSEPAGADGVIFVWYLDKCGKRVGDAENPAQFEGRFLSGSATALSCDKTLFVHSDRSITTQGWPRPSDLLPQLVIRSLSDPLTEVCRLKGHQDFIKWVSWSPTNPNIMHRHLGTRAVGSGTLRQANASTTFKVAVDRTGRVTIPPTESRFCLLAEAEAVQHTLPFTQSRPVPAFSNSSRWVLTAGLHH</sequence>
<organism evidence="1 2">
    <name type="scientific">Conoideocrella luteorostrata</name>
    <dbReference type="NCBI Taxonomy" id="1105319"/>
    <lineage>
        <taxon>Eukaryota</taxon>
        <taxon>Fungi</taxon>
        <taxon>Dikarya</taxon>
        <taxon>Ascomycota</taxon>
        <taxon>Pezizomycotina</taxon>
        <taxon>Sordariomycetes</taxon>
        <taxon>Hypocreomycetidae</taxon>
        <taxon>Hypocreales</taxon>
        <taxon>Clavicipitaceae</taxon>
        <taxon>Conoideocrella</taxon>
    </lineage>
</organism>
<dbReference type="EMBL" id="JASWJB010000298">
    <property type="protein sequence ID" value="KAK2591956.1"/>
    <property type="molecule type" value="Genomic_DNA"/>
</dbReference>
<proteinExistence type="predicted"/>
<dbReference type="Gene3D" id="2.130.10.10">
    <property type="entry name" value="YVTN repeat-like/Quinoprotein amine dehydrogenase"/>
    <property type="match status" value="1"/>
</dbReference>
<dbReference type="Proteomes" id="UP001251528">
    <property type="component" value="Unassembled WGS sequence"/>
</dbReference>
<name>A0AAJ0FPG3_9HYPO</name>
<dbReference type="AlphaFoldDB" id="A0AAJ0FPG3"/>
<protein>
    <submittedName>
        <fullName evidence="1">Uncharacterized protein</fullName>
    </submittedName>
</protein>
<evidence type="ECO:0000313" key="2">
    <source>
        <dbReference type="Proteomes" id="UP001251528"/>
    </source>
</evidence>